<dbReference type="AlphaFoldDB" id="A0A8B8C7F8"/>
<keyword evidence="2" id="KW-0812">Transmembrane</keyword>
<dbReference type="Proteomes" id="UP000694844">
    <property type="component" value="Chromosome 10"/>
</dbReference>
<dbReference type="SUPFAM" id="SSF52540">
    <property type="entry name" value="P-loop containing nucleoside triphosphate hydrolases"/>
    <property type="match status" value="1"/>
</dbReference>
<proteinExistence type="predicted"/>
<dbReference type="PANTHER" id="PTHR26392:SF92">
    <property type="entry name" value="PROTEIN KINASE DOMAIN-CONTAINING PROTEIN"/>
    <property type="match status" value="1"/>
</dbReference>
<dbReference type="OrthoDB" id="8927528at2759"/>
<protein>
    <submittedName>
        <fullName evidence="5">Uncharacterized protein LOC111116907 isoform X1</fullName>
    </submittedName>
</protein>
<evidence type="ECO:0000259" key="3">
    <source>
        <dbReference type="Pfam" id="PF00350"/>
    </source>
</evidence>
<keyword evidence="2" id="KW-0472">Membrane</keyword>
<feature type="transmembrane region" description="Helical" evidence="2">
    <location>
        <begin position="515"/>
        <end position="540"/>
    </location>
</feature>
<dbReference type="InterPro" id="IPR027417">
    <property type="entry name" value="P-loop_NTPase"/>
</dbReference>
<dbReference type="PANTHER" id="PTHR26392">
    <property type="entry name" value="MITOGEN-ACTIVATED PROTEIN KINASE KINASE KINASE 7-RELATED"/>
    <property type="match status" value="1"/>
</dbReference>
<name>A0A8B8C7F8_CRAVI</name>
<feature type="coiled-coil region" evidence="1">
    <location>
        <begin position="360"/>
        <end position="390"/>
    </location>
</feature>
<keyword evidence="2" id="KW-1133">Transmembrane helix</keyword>
<dbReference type="InterPro" id="IPR045063">
    <property type="entry name" value="Dynamin_N"/>
</dbReference>
<keyword evidence="1" id="KW-0175">Coiled coil</keyword>
<keyword evidence="4" id="KW-1185">Reference proteome</keyword>
<evidence type="ECO:0000256" key="1">
    <source>
        <dbReference type="SAM" id="Coils"/>
    </source>
</evidence>
<organism evidence="4 5">
    <name type="scientific">Crassostrea virginica</name>
    <name type="common">Eastern oyster</name>
    <dbReference type="NCBI Taxonomy" id="6565"/>
    <lineage>
        <taxon>Eukaryota</taxon>
        <taxon>Metazoa</taxon>
        <taxon>Spiralia</taxon>
        <taxon>Lophotrochozoa</taxon>
        <taxon>Mollusca</taxon>
        <taxon>Bivalvia</taxon>
        <taxon>Autobranchia</taxon>
        <taxon>Pteriomorphia</taxon>
        <taxon>Ostreida</taxon>
        <taxon>Ostreoidea</taxon>
        <taxon>Ostreidae</taxon>
        <taxon>Crassostrea</taxon>
    </lineage>
</organism>
<dbReference type="Pfam" id="PF00350">
    <property type="entry name" value="Dynamin_N"/>
    <property type="match status" value="1"/>
</dbReference>
<evidence type="ECO:0000313" key="4">
    <source>
        <dbReference type="Proteomes" id="UP000694844"/>
    </source>
</evidence>
<evidence type="ECO:0000313" key="5">
    <source>
        <dbReference type="RefSeq" id="XP_022311667.1"/>
    </source>
</evidence>
<feature type="domain" description="Dynamin N-terminal" evidence="3">
    <location>
        <begin position="67"/>
        <end position="209"/>
    </location>
</feature>
<dbReference type="GeneID" id="111116907"/>
<evidence type="ECO:0000256" key="2">
    <source>
        <dbReference type="SAM" id="Phobius"/>
    </source>
</evidence>
<accession>A0A8B8C7F8</accession>
<dbReference type="RefSeq" id="XP_022311667.1">
    <property type="nucleotide sequence ID" value="XM_022455959.1"/>
</dbReference>
<sequence>MEDRKSNKYPEDDETGDVIAMYQTLEQFLKSEEFEEDLKKVLEKSNPKYLDILEKRRRDIERTDHGIVIAGEISSGKSTLVNKITGKKILNSGNLESPATVCKLRNSDRVKIIVEHTSGKIEEIDLNDKCDPNTKEGQRILKKTLKELTSSEENRSYRTVEIDLPIPFLKGNTMIVDTPGIGGSEEATEKMMDYLPNALSFVFVINVSNAGGMQKDRLPEILKKLICLKLDDDMPCFDPKDVIFITNKWDIIEEDDSDSEEEDQKTKTWKKTLSDIKSQWLKVDERNIFRLNLKEVLPGKENPSVEQFEEFQKVFMPCIEKAKHARVTVHLSFLRELLENAAKNVNARLQLDQQSEESQIELTNTHIKELEELKEKCSKKREELLTRIEEHISTKADEAYKYMSTDLGKRQILNPDGCKPILDICNTPEECIKEVRCRFTRYVESFLKSEEVMVEFETIKRDIESFLKDISLKIVFMENKWGYKFDDGRSLDGVILFVELSQLGITYAVEALAFAFPYIAIIGLVFSVALLALTIAATCSQMYQWFANKRENNRKAIDMEYDNCMSSVRQIVSKQLKDNIGVLLTKMIDKVTVDMLPRRIGALEEMIEQLLKSRKEIIAKRHLLLNLASKIDGMQKDVCKMQTDFQSKITKEEEKASEGSTQFLC</sequence>
<dbReference type="KEGG" id="cvn:111116907"/>
<dbReference type="Gene3D" id="3.40.50.300">
    <property type="entry name" value="P-loop containing nucleotide triphosphate hydrolases"/>
    <property type="match status" value="1"/>
</dbReference>
<gene>
    <name evidence="5" type="primary">LOC111116907</name>
</gene>
<reference evidence="5" key="1">
    <citation type="submission" date="2025-08" db="UniProtKB">
        <authorList>
            <consortium name="RefSeq"/>
        </authorList>
    </citation>
    <scope>IDENTIFICATION</scope>
    <source>
        <tissue evidence="5">Whole sample</tissue>
    </source>
</reference>